<comment type="caution">
    <text evidence="1">The sequence shown here is derived from an EMBL/GenBank/DDBJ whole genome shotgun (WGS) entry which is preliminary data.</text>
</comment>
<gene>
    <name evidence="1" type="ORF">PPUN14671_23390</name>
</gene>
<accession>A0AA37VMV3</accession>
<dbReference type="Proteomes" id="UP001161257">
    <property type="component" value="Unassembled WGS sequence"/>
</dbReference>
<sequence>MTGHSDAFIQLNRTFSKIVLDADIDDDADLNARHNRAGKLFWPDLLSHHRVILLSEAGSGKTEEIRNVARQLRGEGKPAFFLRIEHIKDFFEGAFEEGTHDEFITWCSSGTEGWILMDSVDEAKLRSPLDFEVAIRKLGLYAKKVGDNAHIVITSRLSAWRPKTDLALCQREFPFAPGSGDAAEGTDTAGPFMLVTLDDIQGEQIDTFLRANGVEDVDSFKAAIERTEANGLTTRPLDFLELVLFWKSQGKIGSRYDLMRSSIERRLQEHDTNRSHAKPIAPNKLRHGARLAALATTLAQTSAIRIPDGNRNTRGMPLDGILGDWTEVECEALLSRPIFDEGIYGTTRFHHRSVREYLTAEWLHHQILSEASRARVEGLFFKTHYGREVIEPTMRPVLPWLALFDERIRERAIRVAPEIFFEDGDPRHLPSDSRRVILRQVCKTLARPAHDWTVTEHTAVQLFAHTDLAEVVNELLAEYRDQSHIVSFLLDMVAQARMIAVVPDAVQYALNTKDNRVKVAAIRAVKEAGSADDFASLRIEMLARTSKFGRDCLAELLENLPMDEVWIRWLIDSLSRSARKPSYSSSDELAFAISDVVDASPTELLHLFLEGVDELFDKAPAIDRGYCEISKRFSWLAEPAAQAALRLLKSKDAKAMEPRVLSVLRKLSRLDSYNDLADRNAITEVRELVPIWPEMDHLLFWHDVIETRKSAEKAIADTWDLGGFRHLWTYNTQNFERACADITQKTELDDQLMALSLAFHIYQEAGRPATWPEQLETSCGGRLELLSKLESLSKPQSSEMTKFERRQAELKEKQERREAKEQAEWQSWKEGLAGNLACLLGSSTPGAITNAQHTLDRKRRSLATGTGKSSQGDWASLIPEFGEPIAKAFREGAIRFWRTAPQKLPSEGGHAFVPSATVSFGLTGLAIETTEQPDLFSLMTVAEADIAARFGLLDLGFPTWLSNLFSYHPGAVAGLALQEIESELSAAPGELHHHCILEKVRRGGACMSDHITPSLISRLEKPLGSVAGLQLALSILNDSSIADDAISRLASVMALPSSAPEIAATWFAAWIGTQPIVAIPALAQYLEALTSEEDKTKLMMLCLTVIAGNRNGSRCRQQYKAPEQAADLYLLASKYIRVEDDIDRLGKGVYSPGLRDDAQDVRNGLLNIIRDTSGHEAFLALEKIAFEHPAQRLRAWSAFYTEQRATADSKSSPWEPADVVDFQNQLEKAPANHRELWSLAIDRLHDLKHDLENGDSSIAEILLLANQETALRKYIGNWCRDRAGARYVIPQEEQLADDKRPDFRMHSSRFDGPVPIELKLADKWPGSRLFERLENQLGGDYLRDTRSSCGIFLVVNQGGRGTWETPKGRLAFDELVMALQDEWQSLAPKYPNVADIKVIGIDLTKRGGKAAAKAIKANQAKAGQREE</sequence>
<protein>
    <submittedName>
        <fullName evidence="1">Uncharacterized protein</fullName>
    </submittedName>
</protein>
<reference evidence="1" key="1">
    <citation type="submission" date="2023-01" db="EMBL/GenBank/DDBJ databases">
        <title>Whole-genome sequence of Pseudomonas putida NBRC 14671.</title>
        <authorList>
            <person name="Morohoshi T."/>
            <person name="Someya N."/>
        </authorList>
    </citation>
    <scope>NUCLEOTIDE SEQUENCE</scope>
    <source>
        <strain evidence="1">NBRC 14671</strain>
    </source>
</reference>
<proteinExistence type="predicted"/>
<evidence type="ECO:0000313" key="1">
    <source>
        <dbReference type="EMBL" id="GLO35506.1"/>
    </source>
</evidence>
<dbReference type="EMBL" id="BSKJ01000004">
    <property type="protein sequence ID" value="GLO35506.1"/>
    <property type="molecule type" value="Genomic_DNA"/>
</dbReference>
<name>A0AA37VMV3_PSEPU</name>
<dbReference type="RefSeq" id="WP_284353550.1">
    <property type="nucleotide sequence ID" value="NZ_BSKF01000002.1"/>
</dbReference>
<evidence type="ECO:0000313" key="2">
    <source>
        <dbReference type="Proteomes" id="UP001161257"/>
    </source>
</evidence>
<organism evidence="1 2">
    <name type="scientific">Pseudomonas putida</name>
    <name type="common">Arthrobacter siderocapsulatus</name>
    <dbReference type="NCBI Taxonomy" id="303"/>
    <lineage>
        <taxon>Bacteria</taxon>
        <taxon>Pseudomonadati</taxon>
        <taxon>Pseudomonadota</taxon>
        <taxon>Gammaproteobacteria</taxon>
        <taxon>Pseudomonadales</taxon>
        <taxon>Pseudomonadaceae</taxon>
        <taxon>Pseudomonas</taxon>
    </lineage>
</organism>